<name>A0AA37T2Z5_9ALTE</name>
<dbReference type="AlphaFoldDB" id="A0AA37T2Z5"/>
<dbReference type="EMBL" id="BSOT01000005">
    <property type="protein sequence ID" value="GLR70780.1"/>
    <property type="molecule type" value="Genomic_DNA"/>
</dbReference>
<evidence type="ECO:0000313" key="1">
    <source>
        <dbReference type="EMBL" id="GLR70780.1"/>
    </source>
</evidence>
<sequence>MPNDKPDIVAFPSLMHAHSPSALTEINTHLATMASADELDVDKLSEMAHHRALTVEGLLTELPEEQRQAFARAELSINRQLEAYFLVLQQSVKKEILGVTKGKNAVSKYIG</sequence>
<comment type="caution">
    <text evidence="1">The sequence shown here is derived from an EMBL/GenBank/DDBJ whole genome shotgun (WGS) entry which is preliminary data.</text>
</comment>
<organism evidence="1 2">
    <name type="scientific">Agaribacter marinus</name>
    <dbReference type="NCBI Taxonomy" id="1431249"/>
    <lineage>
        <taxon>Bacteria</taxon>
        <taxon>Pseudomonadati</taxon>
        <taxon>Pseudomonadota</taxon>
        <taxon>Gammaproteobacteria</taxon>
        <taxon>Alteromonadales</taxon>
        <taxon>Alteromonadaceae</taxon>
        <taxon>Agaribacter</taxon>
    </lineage>
</organism>
<dbReference type="RefSeq" id="WP_284217059.1">
    <property type="nucleotide sequence ID" value="NZ_BSOT01000005.1"/>
</dbReference>
<evidence type="ECO:0000313" key="2">
    <source>
        <dbReference type="Proteomes" id="UP001156601"/>
    </source>
</evidence>
<accession>A0AA37T2Z5</accession>
<reference evidence="1" key="1">
    <citation type="journal article" date="2014" name="Int. J. Syst. Evol. Microbiol.">
        <title>Complete genome sequence of Corynebacterium casei LMG S-19264T (=DSM 44701T), isolated from a smear-ripened cheese.</title>
        <authorList>
            <consortium name="US DOE Joint Genome Institute (JGI-PGF)"/>
            <person name="Walter F."/>
            <person name="Albersmeier A."/>
            <person name="Kalinowski J."/>
            <person name="Ruckert C."/>
        </authorList>
    </citation>
    <scope>NUCLEOTIDE SEQUENCE</scope>
    <source>
        <strain evidence="1">NBRC 110023</strain>
    </source>
</reference>
<proteinExistence type="predicted"/>
<keyword evidence="2" id="KW-1185">Reference proteome</keyword>
<gene>
    <name evidence="1" type="ORF">GCM10007852_16880</name>
</gene>
<protein>
    <submittedName>
        <fullName evidence="1">Uncharacterized protein</fullName>
    </submittedName>
</protein>
<dbReference type="Proteomes" id="UP001156601">
    <property type="component" value="Unassembled WGS sequence"/>
</dbReference>
<reference evidence="1" key="2">
    <citation type="submission" date="2023-01" db="EMBL/GenBank/DDBJ databases">
        <title>Draft genome sequence of Agaribacter marinus strain NBRC 110023.</title>
        <authorList>
            <person name="Sun Q."/>
            <person name="Mori K."/>
        </authorList>
    </citation>
    <scope>NUCLEOTIDE SEQUENCE</scope>
    <source>
        <strain evidence="1">NBRC 110023</strain>
    </source>
</reference>